<keyword evidence="6 9" id="KW-0812">Transmembrane</keyword>
<comment type="similarity">
    <text evidence="9">Belongs to the binding-protein-dependent transport system permease family.</text>
</comment>
<evidence type="ECO:0000256" key="9">
    <source>
        <dbReference type="RuleBase" id="RU363032"/>
    </source>
</evidence>
<evidence type="ECO:0000256" key="1">
    <source>
        <dbReference type="ARBA" id="ARBA00004651"/>
    </source>
</evidence>
<evidence type="ECO:0000256" key="3">
    <source>
        <dbReference type="ARBA" id="ARBA00020515"/>
    </source>
</evidence>
<evidence type="ECO:0000256" key="6">
    <source>
        <dbReference type="ARBA" id="ARBA00022692"/>
    </source>
</evidence>
<dbReference type="RefSeq" id="WP_221288717.1">
    <property type="nucleotide sequence ID" value="NZ_JACHFM010000003.1"/>
</dbReference>
<dbReference type="CDD" id="cd06261">
    <property type="entry name" value="TM_PBP2"/>
    <property type="match status" value="1"/>
</dbReference>
<dbReference type="PANTHER" id="PTHR43744:SF8">
    <property type="entry name" value="SN-GLYCEROL-3-PHOSPHATE TRANSPORT SYSTEM PERMEASE PROTEIN UGPE"/>
    <property type="match status" value="1"/>
</dbReference>
<sequence length="274" mass="30816">MRRDWLSRGLLWGALALYTVYTAGPFVWVANMSLRTTPEIMAAPYAPAWTPHWWKFVEAWTTSNYGTYLWNSVAICVASVVIVTLVGAMAAHALARYRFRGRRIVGAAIFSTIIFPPQITIIALFQIMVEYDLYDTRLGLMLVYVAIQLPLTVYLLEAFFARIPEALYEAAKIDGYGGIEVFWKITLPVGFPAIATTIILNFIHLWNDFLYAVVIISDDNKRTLPLGIQKFMGDQMEDIGMIATGMMIAVIPVVLFYAFFSERLIQGMTAGAVK</sequence>
<dbReference type="InterPro" id="IPR035906">
    <property type="entry name" value="MetI-like_sf"/>
</dbReference>
<feature type="transmembrane region" description="Helical" evidence="9">
    <location>
        <begin position="239"/>
        <end position="260"/>
    </location>
</feature>
<evidence type="ECO:0000259" key="11">
    <source>
        <dbReference type="PROSITE" id="PS50928"/>
    </source>
</evidence>
<protein>
    <recommendedName>
        <fullName evidence="3 10">sn-glycerol-3-phosphate transport system permease protein UgpE</fullName>
    </recommendedName>
</protein>
<evidence type="ECO:0000256" key="4">
    <source>
        <dbReference type="ARBA" id="ARBA00022448"/>
    </source>
</evidence>
<keyword evidence="8 9" id="KW-0472">Membrane</keyword>
<dbReference type="EMBL" id="JACHFM010000003">
    <property type="protein sequence ID" value="MBB5223332.1"/>
    <property type="molecule type" value="Genomic_DNA"/>
</dbReference>
<keyword evidence="4 9" id="KW-0813">Transport</keyword>
<proteinExistence type="inferred from homology"/>
<comment type="caution">
    <text evidence="10">Lacks conserved residue(s) required for the propagation of feature annotation.</text>
</comment>
<evidence type="ECO:0000313" key="13">
    <source>
        <dbReference type="Proteomes" id="UP000549457"/>
    </source>
</evidence>
<name>A0A840SW39_9RHOB</name>
<dbReference type="GO" id="GO:0055085">
    <property type="term" value="P:transmembrane transport"/>
    <property type="evidence" value="ECO:0007669"/>
    <property type="project" value="InterPro"/>
</dbReference>
<dbReference type="PANTHER" id="PTHR43744">
    <property type="entry name" value="ABC TRANSPORTER PERMEASE PROTEIN MG189-RELATED-RELATED"/>
    <property type="match status" value="1"/>
</dbReference>
<evidence type="ECO:0000256" key="8">
    <source>
        <dbReference type="ARBA" id="ARBA00023136"/>
    </source>
</evidence>
<accession>A0A840SW39</accession>
<dbReference type="Pfam" id="PF00528">
    <property type="entry name" value="BPD_transp_1"/>
    <property type="match status" value="1"/>
</dbReference>
<keyword evidence="7 9" id="KW-1133">Transmembrane helix</keyword>
<comment type="function">
    <text evidence="10">Part of the ABC transporter complex UgpBAEC involved in sn-glycerol-3-phosphate (G3P) import. Probably responsible for the translocation of the substrate across the membrane.</text>
</comment>
<feature type="transmembrane region" description="Helical" evidence="9">
    <location>
        <begin position="141"/>
        <end position="160"/>
    </location>
</feature>
<feature type="transmembrane region" description="Helical" evidence="9">
    <location>
        <begin position="68"/>
        <end position="95"/>
    </location>
</feature>
<keyword evidence="12" id="KW-0762">Sugar transport</keyword>
<evidence type="ECO:0000256" key="2">
    <source>
        <dbReference type="ARBA" id="ARBA00011557"/>
    </source>
</evidence>
<dbReference type="SUPFAM" id="SSF161098">
    <property type="entry name" value="MetI-like"/>
    <property type="match status" value="1"/>
</dbReference>
<keyword evidence="5 10" id="KW-1003">Cell membrane</keyword>
<dbReference type="AlphaFoldDB" id="A0A840SW39"/>
<dbReference type="Proteomes" id="UP000549457">
    <property type="component" value="Unassembled WGS sequence"/>
</dbReference>
<reference evidence="12 13" key="1">
    <citation type="submission" date="2020-08" db="EMBL/GenBank/DDBJ databases">
        <title>Genomic Encyclopedia of Type Strains, Phase IV (KMG-IV): sequencing the most valuable type-strain genomes for metagenomic binning, comparative biology and taxonomic classification.</title>
        <authorList>
            <person name="Goeker M."/>
        </authorList>
    </citation>
    <scope>NUCLEOTIDE SEQUENCE [LARGE SCALE GENOMIC DNA]</scope>
    <source>
        <strain evidence="12 13">DSM 101730</strain>
    </source>
</reference>
<dbReference type="InterPro" id="IPR000515">
    <property type="entry name" value="MetI-like"/>
</dbReference>
<feature type="domain" description="ABC transmembrane type-1" evidence="11">
    <location>
        <begin position="69"/>
        <end position="260"/>
    </location>
</feature>
<evidence type="ECO:0000256" key="5">
    <source>
        <dbReference type="ARBA" id="ARBA00022475"/>
    </source>
</evidence>
<keyword evidence="13" id="KW-1185">Reference proteome</keyword>
<comment type="caution">
    <text evidence="12">The sequence shown here is derived from an EMBL/GenBank/DDBJ whole genome shotgun (WGS) entry which is preliminary data.</text>
</comment>
<dbReference type="Gene3D" id="1.10.3720.10">
    <property type="entry name" value="MetI-like"/>
    <property type="match status" value="1"/>
</dbReference>
<feature type="transmembrane region" description="Helical" evidence="9">
    <location>
        <begin position="107"/>
        <end position="129"/>
    </location>
</feature>
<evidence type="ECO:0000313" key="12">
    <source>
        <dbReference type="EMBL" id="MBB5223332.1"/>
    </source>
</evidence>
<comment type="subunit">
    <text evidence="2 10">The complex is composed of two ATP-binding proteins (UgpC), two transmembrane proteins (UgpA and UgpE) and a solute-binding protein (UgpB).</text>
</comment>
<keyword evidence="10" id="KW-0997">Cell inner membrane</keyword>
<evidence type="ECO:0000256" key="7">
    <source>
        <dbReference type="ARBA" id="ARBA00022989"/>
    </source>
</evidence>
<organism evidence="12 13">
    <name type="scientific">Amaricoccus macauensis</name>
    <dbReference type="NCBI Taxonomy" id="57001"/>
    <lineage>
        <taxon>Bacteria</taxon>
        <taxon>Pseudomonadati</taxon>
        <taxon>Pseudomonadota</taxon>
        <taxon>Alphaproteobacteria</taxon>
        <taxon>Rhodobacterales</taxon>
        <taxon>Paracoccaceae</taxon>
        <taxon>Amaricoccus</taxon>
    </lineage>
</organism>
<dbReference type="GO" id="GO:0005886">
    <property type="term" value="C:plasma membrane"/>
    <property type="evidence" value="ECO:0007669"/>
    <property type="project" value="UniProtKB-SubCell"/>
</dbReference>
<gene>
    <name evidence="10" type="primary">ugpE</name>
    <name evidence="12" type="ORF">HNP73_003279</name>
</gene>
<feature type="transmembrane region" description="Helical" evidence="9">
    <location>
        <begin position="181"/>
        <end position="203"/>
    </location>
</feature>
<dbReference type="PROSITE" id="PS50928">
    <property type="entry name" value="ABC_TM1"/>
    <property type="match status" value="1"/>
</dbReference>
<evidence type="ECO:0000256" key="10">
    <source>
        <dbReference type="RuleBase" id="RU363056"/>
    </source>
</evidence>
<comment type="subcellular location">
    <subcellularLocation>
        <location evidence="10">Cell inner membrane</location>
        <topology evidence="10">Multi-pass membrane protein</topology>
    </subcellularLocation>
    <subcellularLocation>
        <location evidence="1 9">Cell membrane</location>
        <topology evidence="1 9">Multi-pass membrane protein</topology>
    </subcellularLocation>
</comment>